<evidence type="ECO:0000256" key="2">
    <source>
        <dbReference type="ARBA" id="ARBA00022771"/>
    </source>
</evidence>
<dbReference type="Pfam" id="PF13920">
    <property type="entry name" value="zf-C3HC4_3"/>
    <property type="match status" value="1"/>
</dbReference>
<evidence type="ECO:0000256" key="5">
    <source>
        <dbReference type="SAM" id="MobiDB-lite"/>
    </source>
</evidence>
<dbReference type="PANTHER" id="PTHR14879">
    <property type="entry name" value="CASPASE REGULATOR, RING FINGER DOMAIN-CONTAINING"/>
    <property type="match status" value="1"/>
</dbReference>
<feature type="compositionally biased region" description="Acidic residues" evidence="5">
    <location>
        <begin position="369"/>
        <end position="405"/>
    </location>
</feature>
<keyword evidence="1" id="KW-0479">Metal-binding</keyword>
<dbReference type="Pfam" id="PF01363">
    <property type="entry name" value="FYVE"/>
    <property type="match status" value="1"/>
</dbReference>
<feature type="compositionally biased region" description="Low complexity" evidence="5">
    <location>
        <begin position="288"/>
        <end position="301"/>
    </location>
</feature>
<dbReference type="InterPro" id="IPR001841">
    <property type="entry name" value="Znf_RING"/>
</dbReference>
<dbReference type="InterPro" id="IPR000306">
    <property type="entry name" value="Znf_FYVE"/>
</dbReference>
<dbReference type="SMART" id="SM00064">
    <property type="entry name" value="FYVE"/>
    <property type="match status" value="1"/>
</dbReference>
<protein>
    <recommendedName>
        <fullName evidence="10">RING-type domain-containing protein</fullName>
    </recommendedName>
</protein>
<evidence type="ECO:0008006" key="10">
    <source>
        <dbReference type="Google" id="ProtNLM"/>
    </source>
</evidence>
<proteinExistence type="predicted"/>
<feature type="compositionally biased region" description="Low complexity" evidence="5">
    <location>
        <begin position="154"/>
        <end position="165"/>
    </location>
</feature>
<dbReference type="EMBL" id="KN839861">
    <property type="protein sequence ID" value="KIJ61546.1"/>
    <property type="molecule type" value="Genomic_DNA"/>
</dbReference>
<dbReference type="PROSITE" id="PS50089">
    <property type="entry name" value="ZF_RING_2"/>
    <property type="match status" value="1"/>
</dbReference>
<feature type="compositionally biased region" description="Low complexity" evidence="5">
    <location>
        <begin position="175"/>
        <end position="222"/>
    </location>
</feature>
<dbReference type="OrthoDB" id="3045089at2759"/>
<feature type="compositionally biased region" description="Pro residues" evidence="5">
    <location>
        <begin position="477"/>
        <end position="486"/>
    </location>
</feature>
<dbReference type="InterPro" id="IPR013083">
    <property type="entry name" value="Znf_RING/FYVE/PHD"/>
</dbReference>
<feature type="non-terminal residue" evidence="8">
    <location>
        <position position="564"/>
    </location>
</feature>
<dbReference type="InterPro" id="IPR051728">
    <property type="entry name" value="RING-FYVE_E3_ubiquitin-ligase"/>
</dbReference>
<keyword evidence="3" id="KW-0862">Zinc</keyword>
<name>A0A0C9WBV9_9AGAM</name>
<feature type="compositionally biased region" description="Pro residues" evidence="5">
    <location>
        <begin position="12"/>
        <end position="21"/>
    </location>
</feature>
<dbReference type="PANTHER" id="PTHR14879:SF5">
    <property type="entry name" value="RING-TYPE DOMAIN-CONTAINING PROTEIN"/>
    <property type="match status" value="1"/>
</dbReference>
<dbReference type="Proteomes" id="UP000053820">
    <property type="component" value="Unassembled WGS sequence"/>
</dbReference>
<evidence type="ECO:0000259" key="6">
    <source>
        <dbReference type="PROSITE" id="PS50089"/>
    </source>
</evidence>
<feature type="domain" description="FYVE-type" evidence="7">
    <location>
        <begin position="20"/>
        <end position="84"/>
    </location>
</feature>
<gene>
    <name evidence="8" type="ORF">HYDPIDRAFT_42521</name>
</gene>
<dbReference type="CDD" id="cd00065">
    <property type="entry name" value="FYVE_like_SF"/>
    <property type="match status" value="1"/>
</dbReference>
<dbReference type="InterPro" id="IPR017455">
    <property type="entry name" value="Znf_FYVE-rel"/>
</dbReference>
<dbReference type="SUPFAM" id="SSF57850">
    <property type="entry name" value="RING/U-box"/>
    <property type="match status" value="1"/>
</dbReference>
<dbReference type="SMART" id="SM00184">
    <property type="entry name" value="RING"/>
    <property type="match status" value="2"/>
</dbReference>
<dbReference type="PROSITE" id="PS50178">
    <property type="entry name" value="ZF_FYVE"/>
    <property type="match status" value="1"/>
</dbReference>
<dbReference type="HOGENOM" id="CLU_040332_0_0_1"/>
<feature type="compositionally biased region" description="Low complexity" evidence="5">
    <location>
        <begin position="236"/>
        <end position="257"/>
    </location>
</feature>
<keyword evidence="9" id="KW-1185">Reference proteome</keyword>
<evidence type="ECO:0000256" key="3">
    <source>
        <dbReference type="ARBA" id="ARBA00022833"/>
    </source>
</evidence>
<feature type="domain" description="RING-type" evidence="6">
    <location>
        <begin position="510"/>
        <end position="549"/>
    </location>
</feature>
<reference evidence="8 9" key="1">
    <citation type="submission" date="2014-04" db="EMBL/GenBank/DDBJ databases">
        <title>Evolutionary Origins and Diversification of the Mycorrhizal Mutualists.</title>
        <authorList>
            <consortium name="DOE Joint Genome Institute"/>
            <consortium name="Mycorrhizal Genomics Consortium"/>
            <person name="Kohler A."/>
            <person name="Kuo A."/>
            <person name="Nagy L.G."/>
            <person name="Floudas D."/>
            <person name="Copeland A."/>
            <person name="Barry K.W."/>
            <person name="Cichocki N."/>
            <person name="Veneault-Fourrey C."/>
            <person name="LaButti K."/>
            <person name="Lindquist E.A."/>
            <person name="Lipzen A."/>
            <person name="Lundell T."/>
            <person name="Morin E."/>
            <person name="Murat C."/>
            <person name="Riley R."/>
            <person name="Ohm R."/>
            <person name="Sun H."/>
            <person name="Tunlid A."/>
            <person name="Henrissat B."/>
            <person name="Grigoriev I.V."/>
            <person name="Hibbett D.S."/>
            <person name="Martin F."/>
        </authorList>
    </citation>
    <scope>NUCLEOTIDE SEQUENCE [LARGE SCALE GENOMIC DNA]</scope>
    <source>
        <strain evidence="8 9">MD-312</strain>
    </source>
</reference>
<feature type="region of interest" description="Disordered" evidence="5">
    <location>
        <begin position="147"/>
        <end position="310"/>
    </location>
</feature>
<feature type="region of interest" description="Disordered" evidence="5">
    <location>
        <begin position="363"/>
        <end position="506"/>
    </location>
</feature>
<evidence type="ECO:0000256" key="4">
    <source>
        <dbReference type="PROSITE-ProRule" id="PRU00175"/>
    </source>
</evidence>
<evidence type="ECO:0000313" key="8">
    <source>
        <dbReference type="EMBL" id="KIJ61546.1"/>
    </source>
</evidence>
<evidence type="ECO:0000313" key="9">
    <source>
        <dbReference type="Proteomes" id="UP000053820"/>
    </source>
</evidence>
<dbReference type="AlphaFoldDB" id="A0A0C9WBV9"/>
<keyword evidence="2 4" id="KW-0863">Zinc-finger</keyword>
<dbReference type="GO" id="GO:0008270">
    <property type="term" value="F:zinc ion binding"/>
    <property type="evidence" value="ECO:0007669"/>
    <property type="project" value="UniProtKB-KW"/>
</dbReference>
<feature type="compositionally biased region" description="Basic and acidic residues" evidence="5">
    <location>
        <begin position="406"/>
        <end position="420"/>
    </location>
</feature>
<dbReference type="SUPFAM" id="SSF57903">
    <property type="entry name" value="FYVE/PHD zinc finger"/>
    <property type="match status" value="1"/>
</dbReference>
<accession>A0A0C9WBV9</accession>
<evidence type="ECO:0000259" key="7">
    <source>
        <dbReference type="PROSITE" id="PS50178"/>
    </source>
</evidence>
<evidence type="ECO:0000256" key="1">
    <source>
        <dbReference type="ARBA" id="ARBA00022723"/>
    </source>
</evidence>
<feature type="region of interest" description="Disordered" evidence="5">
    <location>
        <begin position="1"/>
        <end position="23"/>
    </location>
</feature>
<dbReference type="Gene3D" id="3.30.40.10">
    <property type="entry name" value="Zinc/RING finger domain, C3HC4 (zinc finger)"/>
    <property type="match status" value="2"/>
</dbReference>
<dbReference type="InterPro" id="IPR011011">
    <property type="entry name" value="Znf_FYVE_PHD"/>
</dbReference>
<organism evidence="8 9">
    <name type="scientific">Hydnomerulius pinastri MD-312</name>
    <dbReference type="NCBI Taxonomy" id="994086"/>
    <lineage>
        <taxon>Eukaryota</taxon>
        <taxon>Fungi</taxon>
        <taxon>Dikarya</taxon>
        <taxon>Basidiomycota</taxon>
        <taxon>Agaricomycotina</taxon>
        <taxon>Agaricomycetes</taxon>
        <taxon>Agaricomycetidae</taxon>
        <taxon>Boletales</taxon>
        <taxon>Boletales incertae sedis</taxon>
        <taxon>Leucogyrophana</taxon>
    </lineage>
</organism>
<sequence length="564" mass="60537">MTTPAQGIPLLSGPPPTPAPPEASSCRKCGKEFNIIFTRQRKCMHCGYGYCSSCTDYQALMPRRGPTHGHDIVPVCGFCIELLNVTALGKTQLKGLPLAKLRRYVDAYNIQVKGPIDKNDLVDAVLAARTPQGCLPTVNEAYYRRHSVPKHNPSSSTSSGSSHPSAATRARNLFSRGTTSSSSHTSSSNTSTAGSTGGRTYHNTSTTSNTSTSTRTDSSFPRPDLDPRRQRQAQGTPSRASTPRSPASDASRARTTSVPLNPRTTRPAGAQPNIPRPTSSYGAPRPPTGTRASSASASTQPTPSPAPPPLSTLITLPRSSLAALSVGTLKKILWDARVRVPPGVVEKDELVERVWALVEEERRKGNEANAEDGDADFYDDQGDEMDGVEEGDREEEVVVEMVDPESEVRTDALHERERENNATGEQVQSPEMGGASHVDGDVEMSGPEHEEHLAAPEISPDISSPQDASSSQIPMSSPSPQPPSPSRTPAKAKPHPRPAKQSDAERSGLCVICQDEEANIAIVDCGHLAMCRSCSDLVLASSRECPLCRTRIVTEARLLRIFKT</sequence>